<evidence type="ECO:0000259" key="3">
    <source>
        <dbReference type="PROSITE" id="PS50977"/>
    </source>
</evidence>
<feature type="domain" description="HTH tetR-type" evidence="3">
    <location>
        <begin position="13"/>
        <end position="73"/>
    </location>
</feature>
<gene>
    <name evidence="4" type="ORF">EPA93_47945</name>
</gene>
<dbReference type="InterPro" id="IPR001647">
    <property type="entry name" value="HTH_TetR"/>
</dbReference>
<keyword evidence="1 2" id="KW-0238">DNA-binding</keyword>
<dbReference type="Proteomes" id="UP000290365">
    <property type="component" value="Chromosome"/>
</dbReference>
<dbReference type="InterPro" id="IPR009057">
    <property type="entry name" value="Homeodomain-like_sf"/>
</dbReference>
<dbReference type="Gene3D" id="1.10.357.10">
    <property type="entry name" value="Tetracycline Repressor, domain 2"/>
    <property type="match status" value="1"/>
</dbReference>
<dbReference type="AlphaFoldDB" id="A0A4P6K5W9"/>
<evidence type="ECO:0000313" key="5">
    <source>
        <dbReference type="Proteomes" id="UP000290365"/>
    </source>
</evidence>
<keyword evidence="5" id="KW-1185">Reference proteome</keyword>
<protein>
    <submittedName>
        <fullName evidence="4">TetR/AcrR family transcriptional regulator</fullName>
    </submittedName>
</protein>
<feature type="DNA-binding region" description="H-T-H motif" evidence="2">
    <location>
        <begin position="36"/>
        <end position="55"/>
    </location>
</feature>
<dbReference type="PANTHER" id="PTHR43479">
    <property type="entry name" value="ACREF/ENVCD OPERON REPRESSOR-RELATED"/>
    <property type="match status" value="1"/>
</dbReference>
<accession>A0A4P6K5W9</accession>
<dbReference type="RefSeq" id="WP_129894356.1">
    <property type="nucleotide sequence ID" value="NZ_CP035758.1"/>
</dbReference>
<sequence>MAATKRRMDRRVQRTRQMLQQAFVEVVREKGFAATSIQDITDRANVNRGTFYLHFADKYMLVEEFIREDFQHLMERILPPAARWDRRTLHLLIESMLSYFERKYQHQQHVPPALAPLIERAIHEELTALLLRWLRQSESEVRLKVPKETIARVVSWAIFGSVIQWSQEESTTSLAQMTQDILLVIAEGVGHLAPEVLPE</sequence>
<dbReference type="PROSITE" id="PS01081">
    <property type="entry name" value="HTH_TETR_1"/>
    <property type="match status" value="1"/>
</dbReference>
<dbReference type="InterPro" id="IPR023772">
    <property type="entry name" value="DNA-bd_HTH_TetR-type_CS"/>
</dbReference>
<dbReference type="Pfam" id="PF00440">
    <property type="entry name" value="TetR_N"/>
    <property type="match status" value="1"/>
</dbReference>
<evidence type="ECO:0000256" key="2">
    <source>
        <dbReference type="PROSITE-ProRule" id="PRU00335"/>
    </source>
</evidence>
<dbReference type="KEGG" id="kbs:EPA93_47945"/>
<proteinExistence type="predicted"/>
<dbReference type="EMBL" id="CP035758">
    <property type="protein sequence ID" value="QBD83290.1"/>
    <property type="molecule type" value="Genomic_DNA"/>
</dbReference>
<dbReference type="PANTHER" id="PTHR43479:SF7">
    <property type="entry name" value="TETR-FAMILY TRANSCRIPTIONAL REGULATOR"/>
    <property type="match status" value="1"/>
</dbReference>
<dbReference type="PROSITE" id="PS50977">
    <property type="entry name" value="HTH_TETR_2"/>
    <property type="match status" value="1"/>
</dbReference>
<reference evidence="4 5" key="1">
    <citation type="submission" date="2019-01" db="EMBL/GenBank/DDBJ databases">
        <title>Ktedonosporobacter rubrisoli SCAWS-G2.</title>
        <authorList>
            <person name="Huang Y."/>
            <person name="Yan B."/>
        </authorList>
    </citation>
    <scope>NUCLEOTIDE SEQUENCE [LARGE SCALE GENOMIC DNA]</scope>
    <source>
        <strain evidence="4 5">SCAWS-G2</strain>
    </source>
</reference>
<dbReference type="GO" id="GO:0003677">
    <property type="term" value="F:DNA binding"/>
    <property type="evidence" value="ECO:0007669"/>
    <property type="project" value="UniProtKB-UniRule"/>
</dbReference>
<dbReference type="SUPFAM" id="SSF46689">
    <property type="entry name" value="Homeodomain-like"/>
    <property type="match status" value="1"/>
</dbReference>
<evidence type="ECO:0000313" key="4">
    <source>
        <dbReference type="EMBL" id="QBD83290.1"/>
    </source>
</evidence>
<dbReference type="InterPro" id="IPR050624">
    <property type="entry name" value="HTH-type_Tx_Regulator"/>
</dbReference>
<name>A0A4P6K5W9_KTERU</name>
<evidence type="ECO:0000256" key="1">
    <source>
        <dbReference type="ARBA" id="ARBA00023125"/>
    </source>
</evidence>
<dbReference type="OrthoDB" id="161608at2"/>
<organism evidence="4 5">
    <name type="scientific">Ktedonosporobacter rubrisoli</name>
    <dbReference type="NCBI Taxonomy" id="2509675"/>
    <lineage>
        <taxon>Bacteria</taxon>
        <taxon>Bacillati</taxon>
        <taxon>Chloroflexota</taxon>
        <taxon>Ktedonobacteria</taxon>
        <taxon>Ktedonobacterales</taxon>
        <taxon>Ktedonosporobacteraceae</taxon>
        <taxon>Ktedonosporobacter</taxon>
    </lineage>
</organism>